<dbReference type="GO" id="GO:0003723">
    <property type="term" value="F:RNA binding"/>
    <property type="evidence" value="ECO:0007669"/>
    <property type="project" value="UniProtKB-KW"/>
</dbReference>
<reference evidence="5" key="1">
    <citation type="submission" date="2010-01" db="EMBL/GenBank/DDBJ databases">
        <title>Genome fragments of uncultured bacteria from the North Pacific subtropical Gyre.</title>
        <authorList>
            <person name="Pham V.D."/>
            <person name="Delong E.F."/>
        </authorList>
    </citation>
    <scope>NUCLEOTIDE SEQUENCE</scope>
</reference>
<dbReference type="InterPro" id="IPR002942">
    <property type="entry name" value="S4_RNA-bd"/>
</dbReference>
<dbReference type="SUPFAM" id="SSF53335">
    <property type="entry name" value="S-adenosyl-L-methionine-dependent methyltransferases"/>
    <property type="match status" value="1"/>
</dbReference>
<accession>E7C666</accession>
<organism evidence="5">
    <name type="scientific">uncultured actinobacterium HF0500_35G12</name>
    <dbReference type="NCBI Taxonomy" id="723604"/>
    <lineage>
        <taxon>Bacteria</taxon>
        <taxon>Bacillati</taxon>
        <taxon>Actinomycetota</taxon>
        <taxon>Actinomycetes</taxon>
        <taxon>marine Actinobacteria clade</taxon>
        <taxon>environmental samples</taxon>
    </lineage>
</organism>
<protein>
    <submittedName>
        <fullName evidence="5">Predicted rRNA methylase</fullName>
    </submittedName>
</protein>
<sequence>MTARRRLDTEMVRRGLVENCSAAREMVEQGRVTVDGAQAIKAARLVDPAQAIGLSGPPPRYVSRGGTKLEAALDRFGIDVVGRRAVDVGAGTGGFTDCLLQRGVASVVAVDVGRAQLHERLRSDPRVEVRERTDVRELDPEAMDAPFGVVVADLSFISLRTVMIDLLGLVDAESSMVLLVKPQFEAGRADADRGRGVIRDPEVRRRALQEVHQSVCSHGAAIMEGMESPISGAKGNLEYLVHVVLGSTHPGFDPAALVTGSPGAGRVGAS</sequence>
<evidence type="ECO:0000256" key="1">
    <source>
        <dbReference type="ARBA" id="ARBA00022884"/>
    </source>
</evidence>
<evidence type="ECO:0000256" key="3">
    <source>
        <dbReference type="PROSITE-ProRule" id="PRU00182"/>
    </source>
</evidence>
<dbReference type="InterPro" id="IPR036986">
    <property type="entry name" value="S4_RNA-bd_sf"/>
</dbReference>
<feature type="domain" description="RNA-binding S4" evidence="4">
    <location>
        <begin position="5"/>
        <end position="70"/>
    </location>
</feature>
<dbReference type="CDD" id="cd02440">
    <property type="entry name" value="AdoMet_MTases"/>
    <property type="match status" value="1"/>
</dbReference>
<name>E7C666_9ACTN</name>
<keyword evidence="5" id="KW-0489">Methyltransferase</keyword>
<dbReference type="CDD" id="cd00165">
    <property type="entry name" value="S4"/>
    <property type="match status" value="1"/>
</dbReference>
<dbReference type="AlphaFoldDB" id="E7C666"/>
<dbReference type="InterPro" id="IPR004538">
    <property type="entry name" value="Hemolysin_A/TlyA"/>
</dbReference>
<dbReference type="GO" id="GO:0008168">
    <property type="term" value="F:methyltransferase activity"/>
    <property type="evidence" value="ECO:0007669"/>
    <property type="project" value="UniProtKB-KW"/>
</dbReference>
<dbReference type="InterPro" id="IPR047048">
    <property type="entry name" value="TlyA"/>
</dbReference>
<evidence type="ECO:0000256" key="2">
    <source>
        <dbReference type="ARBA" id="ARBA00029460"/>
    </source>
</evidence>
<proteinExistence type="inferred from homology"/>
<dbReference type="Pfam" id="PF01479">
    <property type="entry name" value="S4"/>
    <property type="match status" value="1"/>
</dbReference>
<comment type="similarity">
    <text evidence="2">Belongs to the TlyA family.</text>
</comment>
<evidence type="ECO:0000259" key="4">
    <source>
        <dbReference type="SMART" id="SM00363"/>
    </source>
</evidence>
<evidence type="ECO:0000313" key="5">
    <source>
        <dbReference type="EMBL" id="ADI22940.1"/>
    </source>
</evidence>
<dbReference type="Pfam" id="PF01728">
    <property type="entry name" value="FtsJ"/>
    <property type="match status" value="1"/>
</dbReference>
<dbReference type="NCBIfam" id="TIGR00478">
    <property type="entry name" value="tly"/>
    <property type="match status" value="1"/>
</dbReference>
<dbReference type="PROSITE" id="PS50889">
    <property type="entry name" value="S4"/>
    <property type="match status" value="1"/>
</dbReference>
<keyword evidence="5" id="KW-0808">Transferase</keyword>
<keyword evidence="1 3" id="KW-0694">RNA-binding</keyword>
<dbReference type="SUPFAM" id="SSF55174">
    <property type="entry name" value="Alpha-L RNA-binding motif"/>
    <property type="match status" value="1"/>
</dbReference>
<dbReference type="SMART" id="SM00363">
    <property type="entry name" value="S4"/>
    <property type="match status" value="1"/>
</dbReference>
<dbReference type="PANTHER" id="PTHR32319">
    <property type="entry name" value="BACTERIAL HEMOLYSIN-LIKE PROTEIN"/>
    <property type="match status" value="1"/>
</dbReference>
<dbReference type="GO" id="GO:0032259">
    <property type="term" value="P:methylation"/>
    <property type="evidence" value="ECO:0007669"/>
    <property type="project" value="UniProtKB-KW"/>
</dbReference>
<dbReference type="EMBL" id="GU568001">
    <property type="protein sequence ID" value="ADI22940.1"/>
    <property type="molecule type" value="Genomic_DNA"/>
</dbReference>
<dbReference type="PIRSF" id="PIRSF005578">
    <property type="entry name" value="TlyA"/>
    <property type="match status" value="1"/>
</dbReference>
<dbReference type="Gene3D" id="3.10.290.10">
    <property type="entry name" value="RNA-binding S4 domain"/>
    <property type="match status" value="1"/>
</dbReference>
<dbReference type="InterPro" id="IPR029063">
    <property type="entry name" value="SAM-dependent_MTases_sf"/>
</dbReference>
<dbReference type="Gene3D" id="3.40.50.150">
    <property type="entry name" value="Vaccinia Virus protein VP39"/>
    <property type="match status" value="1"/>
</dbReference>
<dbReference type="InterPro" id="IPR002877">
    <property type="entry name" value="RNA_MeTrfase_FtsJ_dom"/>
</dbReference>
<dbReference type="PANTHER" id="PTHR32319:SF0">
    <property type="entry name" value="BACTERIAL HEMOLYSIN-LIKE PROTEIN"/>
    <property type="match status" value="1"/>
</dbReference>